<dbReference type="InterPro" id="IPR027417">
    <property type="entry name" value="P-loop_NTPase"/>
</dbReference>
<organism evidence="2 3">
    <name type="scientific">Enhygromyxa salina</name>
    <dbReference type="NCBI Taxonomy" id="215803"/>
    <lineage>
        <taxon>Bacteria</taxon>
        <taxon>Pseudomonadati</taxon>
        <taxon>Myxococcota</taxon>
        <taxon>Polyangia</taxon>
        <taxon>Nannocystales</taxon>
        <taxon>Nannocystaceae</taxon>
        <taxon>Enhygromyxa</taxon>
    </lineage>
</organism>
<dbReference type="Gene3D" id="3.40.50.300">
    <property type="entry name" value="P-loop containing nucleotide triphosphate hydrolases"/>
    <property type="match status" value="1"/>
</dbReference>
<reference evidence="2 3" key="1">
    <citation type="submission" date="2018-03" db="EMBL/GenBank/DDBJ databases">
        <title>Draft Genome Sequences of the Obligatory Marine Myxobacteria Enhygromyxa salina SWB007.</title>
        <authorList>
            <person name="Poehlein A."/>
            <person name="Moghaddam J.A."/>
            <person name="Harms H."/>
            <person name="Alanjari M."/>
            <person name="Koenig G.M."/>
            <person name="Daniel R."/>
            <person name="Schaeberle T.F."/>
        </authorList>
    </citation>
    <scope>NUCLEOTIDE SEQUENCE [LARGE SCALE GENOMIC DNA]</scope>
    <source>
        <strain evidence="2 3">SWB007</strain>
    </source>
</reference>
<evidence type="ECO:0000259" key="1">
    <source>
        <dbReference type="Pfam" id="PF13614"/>
    </source>
</evidence>
<dbReference type="PANTHER" id="PTHR13696:SF99">
    <property type="entry name" value="COBYRINIC ACID AC-DIAMIDE SYNTHASE"/>
    <property type="match status" value="1"/>
</dbReference>
<dbReference type="PANTHER" id="PTHR13696">
    <property type="entry name" value="P-LOOP CONTAINING NUCLEOSIDE TRIPHOSPHATE HYDROLASE"/>
    <property type="match status" value="1"/>
</dbReference>
<evidence type="ECO:0000313" key="3">
    <source>
        <dbReference type="Proteomes" id="UP000238823"/>
    </source>
</evidence>
<dbReference type="InterPro" id="IPR025669">
    <property type="entry name" value="AAA_dom"/>
</dbReference>
<keyword evidence="2" id="KW-0378">Hydrolase</keyword>
<protein>
    <submittedName>
        <fullName evidence="2">Chromosome-partitioning ATPase Soj</fullName>
        <ecNumber evidence="2">3.6.-.-</ecNumber>
    </submittedName>
</protein>
<dbReference type="RefSeq" id="WP_106090641.1">
    <property type="nucleotide sequence ID" value="NZ_PVNL01000071.1"/>
</dbReference>
<dbReference type="GO" id="GO:0016787">
    <property type="term" value="F:hydrolase activity"/>
    <property type="evidence" value="ECO:0007669"/>
    <property type="project" value="UniProtKB-KW"/>
</dbReference>
<dbReference type="Pfam" id="PF13614">
    <property type="entry name" value="AAA_31"/>
    <property type="match status" value="1"/>
</dbReference>
<dbReference type="AlphaFoldDB" id="A0A2S9YNE6"/>
<dbReference type="Proteomes" id="UP000238823">
    <property type="component" value="Unassembled WGS sequence"/>
</dbReference>
<dbReference type="EMBL" id="PVNL01000071">
    <property type="protein sequence ID" value="PRQ06608.1"/>
    <property type="molecule type" value="Genomic_DNA"/>
</dbReference>
<dbReference type="SUPFAM" id="SSF52540">
    <property type="entry name" value="P-loop containing nucleoside triphosphate hydrolases"/>
    <property type="match status" value="1"/>
</dbReference>
<proteinExistence type="predicted"/>
<comment type="caution">
    <text evidence="2">The sequence shown here is derived from an EMBL/GenBank/DDBJ whole genome shotgun (WGS) entry which is preliminary data.</text>
</comment>
<dbReference type="EC" id="3.6.-.-" evidence="2"/>
<sequence length="333" mass="36830">MKKIAFFNNKGGVGKTTLVYHVAHMLVERGQRVLLMDLDPQANLSAMCVSEERLEQLWPDALEHPQTIFGCIRPILRGLGDIAEPHIEELTPGLSLVVGDLALSSFEDKLSDAWPRALDRDEAAFRTLSAFHRVTQLAGQAFGADICFFDVGPNLGAINRAALLASDFFITPLAPDLFSMQGLRNLGPTLSDWRSGWADRLSRNTATDIDLPHGELRPLGYIVMQAGMRLSRPVSAYERWVRRMPTEFHRSVLGDGTAPTNTDSDEWCLGIMRHYQSLMPLAQDAQKAMFQLRPGDGAIGAHMGAVQRCRADFDRLSTRILEQVDIVTSSAGT</sequence>
<dbReference type="InterPro" id="IPR050678">
    <property type="entry name" value="DNA_Partitioning_ATPase"/>
</dbReference>
<name>A0A2S9YNE6_9BACT</name>
<gene>
    <name evidence="2" type="primary">soj_1</name>
    <name evidence="2" type="ORF">ENSA7_36670</name>
</gene>
<evidence type="ECO:0000313" key="2">
    <source>
        <dbReference type="EMBL" id="PRQ06608.1"/>
    </source>
</evidence>
<dbReference type="CDD" id="cd02042">
    <property type="entry name" value="ParAB_family"/>
    <property type="match status" value="1"/>
</dbReference>
<dbReference type="OrthoDB" id="9785810at2"/>
<accession>A0A2S9YNE6</accession>
<feature type="domain" description="AAA" evidence="1">
    <location>
        <begin position="1"/>
        <end position="191"/>
    </location>
</feature>